<dbReference type="GO" id="GO:0005829">
    <property type="term" value="C:cytosol"/>
    <property type="evidence" value="ECO:0007669"/>
    <property type="project" value="TreeGrafter"/>
</dbReference>
<sequence>MMEKKDLSRCPTAAAEPTPRKESGSSGFHLFLAYSELVLILFEFQELFKCCFKWWNMHFSYKHFGPLLFQTICMIFVMYQFLTMFFEELTPNLHLLYLVLGWTLISLRIGYLHHKRLGWCCGSVSENARVSEHGVDLGFVSVPVEGGDSVRGENLGSKGVSVGRGGSRSETVLVGRGGSVREENSGLEGVAMGGGSGGEGLGSETVFVGRGGSVRGENSSSEGVSMGGGGGGGGLGSETVLVGKGGSVRGENSGSEGVVMGGGGGGGGLGCGSGGLGSEMVPEGREVSAIGMNGNIPTWRFLSFLSVIVSWIPFITWISATPVLRGRYHEVQLQNIAIHGGNDNGHGNNDDGYGGGDGDDSDGQQVCLKPEFFRFDGQAHKATRLTSSCKNVKDVHKLLSTIIELGQGLVGQGKVRFSAAIDSVSEMVRHASVSSVSGLLSNLRSHDQVSSIFWLLHSDLHEDRVTAAFEYLSTMVASVEPLNQFGNGQRSNMNTFPLLEQSFAKGKFHVRFKRRNGRVRVACEEVRVEQSDVNFTSVSSDNGMINEGLIPKVQFNLQLSEKERLDRASVVLPFEHQGNGKPIQIYDGRRSLTNTKDEMTSVSTGKSETNDSSKGEIIYFRDSEDEMPDSDEDPDYDLDI</sequence>
<evidence type="ECO:0000313" key="12">
    <source>
        <dbReference type="Proteomes" id="UP000030645"/>
    </source>
</evidence>
<feature type="compositionally biased region" description="Gly residues" evidence="9">
    <location>
        <begin position="225"/>
        <end position="236"/>
    </location>
</feature>
<dbReference type="InterPro" id="IPR019519">
    <property type="entry name" value="Elp5"/>
</dbReference>
<evidence type="ECO:0000256" key="8">
    <source>
        <dbReference type="ARBA" id="ARBA00023242"/>
    </source>
</evidence>
<protein>
    <recommendedName>
        <fullName evidence="5">Elongator complex protein 5</fullName>
    </recommendedName>
</protein>
<evidence type="ECO:0000256" key="10">
    <source>
        <dbReference type="SAM" id="Phobius"/>
    </source>
</evidence>
<comment type="subcellular location">
    <subcellularLocation>
        <location evidence="2">Cytoplasm</location>
    </subcellularLocation>
    <subcellularLocation>
        <location evidence="1">Nucleus</location>
    </subcellularLocation>
</comment>
<comment type="similarity">
    <text evidence="4">Belongs to the ELP5 family.</text>
</comment>
<evidence type="ECO:0000256" key="6">
    <source>
        <dbReference type="ARBA" id="ARBA00022490"/>
    </source>
</evidence>
<dbReference type="GO" id="GO:0005634">
    <property type="term" value="C:nucleus"/>
    <property type="evidence" value="ECO:0007669"/>
    <property type="project" value="UniProtKB-SubCell"/>
</dbReference>
<dbReference type="AlphaFoldDB" id="W9SM94"/>
<keyword evidence="8" id="KW-0539">Nucleus</keyword>
<feature type="region of interest" description="Disordered" evidence="9">
    <location>
        <begin position="1"/>
        <end position="25"/>
    </location>
</feature>
<dbReference type="STRING" id="981085.W9SM94"/>
<feature type="region of interest" description="Disordered" evidence="9">
    <location>
        <begin position="340"/>
        <end position="360"/>
    </location>
</feature>
<evidence type="ECO:0000256" key="7">
    <source>
        <dbReference type="ARBA" id="ARBA00022694"/>
    </source>
</evidence>
<evidence type="ECO:0000256" key="5">
    <source>
        <dbReference type="ARBA" id="ARBA00020264"/>
    </source>
</evidence>
<feature type="compositionally biased region" description="Basic and acidic residues" evidence="9">
    <location>
        <begin position="608"/>
        <end position="622"/>
    </location>
</feature>
<feature type="compositionally biased region" description="Gly residues" evidence="9">
    <location>
        <begin position="191"/>
        <end position="201"/>
    </location>
</feature>
<accession>W9SM94</accession>
<feature type="compositionally biased region" description="Acidic residues" evidence="9">
    <location>
        <begin position="623"/>
        <end position="640"/>
    </location>
</feature>
<name>W9SM94_9ROSA</name>
<proteinExistence type="inferred from homology"/>
<dbReference type="GO" id="GO:0002098">
    <property type="term" value="P:tRNA wobble uridine modification"/>
    <property type="evidence" value="ECO:0007669"/>
    <property type="project" value="InterPro"/>
</dbReference>
<feature type="region of interest" description="Disordered" evidence="9">
    <location>
        <begin position="184"/>
        <end position="264"/>
    </location>
</feature>
<evidence type="ECO:0000256" key="4">
    <source>
        <dbReference type="ARBA" id="ARBA00009567"/>
    </source>
</evidence>
<dbReference type="eggNOG" id="ENOG502QTQT">
    <property type="taxonomic scope" value="Eukaryota"/>
</dbReference>
<evidence type="ECO:0000256" key="1">
    <source>
        <dbReference type="ARBA" id="ARBA00004123"/>
    </source>
</evidence>
<dbReference type="Proteomes" id="UP000030645">
    <property type="component" value="Unassembled WGS sequence"/>
</dbReference>
<feature type="transmembrane region" description="Helical" evidence="10">
    <location>
        <begin position="64"/>
        <end position="82"/>
    </location>
</feature>
<dbReference type="PANTHER" id="PTHR15641:SF1">
    <property type="entry name" value="ELONGATOR COMPLEX PROTEIN 5"/>
    <property type="match status" value="1"/>
</dbReference>
<keyword evidence="10" id="KW-0812">Transmembrane</keyword>
<keyword evidence="10" id="KW-1133">Transmembrane helix</keyword>
<gene>
    <name evidence="11" type="ORF">L484_002365</name>
</gene>
<dbReference type="EMBL" id="KE345805">
    <property type="protein sequence ID" value="EXC17059.1"/>
    <property type="molecule type" value="Genomic_DNA"/>
</dbReference>
<dbReference type="GO" id="GO:0033588">
    <property type="term" value="C:elongator holoenzyme complex"/>
    <property type="evidence" value="ECO:0007669"/>
    <property type="project" value="InterPro"/>
</dbReference>
<feature type="transmembrane region" description="Helical" evidence="10">
    <location>
        <begin position="94"/>
        <end position="111"/>
    </location>
</feature>
<keyword evidence="7" id="KW-0819">tRNA processing</keyword>
<keyword evidence="12" id="KW-1185">Reference proteome</keyword>
<dbReference type="Pfam" id="PF10483">
    <property type="entry name" value="Elong_Iki1"/>
    <property type="match status" value="1"/>
</dbReference>
<feature type="compositionally biased region" description="Basic and acidic residues" evidence="9">
    <location>
        <begin position="587"/>
        <end position="599"/>
    </location>
</feature>
<reference evidence="12" key="1">
    <citation type="submission" date="2013-01" db="EMBL/GenBank/DDBJ databases">
        <title>Draft Genome Sequence of a Mulberry Tree, Morus notabilis C.K. Schneid.</title>
        <authorList>
            <person name="He N."/>
            <person name="Zhao S."/>
        </authorList>
    </citation>
    <scope>NUCLEOTIDE SEQUENCE</scope>
</reference>
<feature type="region of interest" description="Disordered" evidence="9">
    <location>
        <begin position="582"/>
        <end position="640"/>
    </location>
</feature>
<feature type="transmembrane region" description="Helical" evidence="10">
    <location>
        <begin position="301"/>
        <end position="320"/>
    </location>
</feature>
<dbReference type="GO" id="GO:0000049">
    <property type="term" value="F:tRNA binding"/>
    <property type="evidence" value="ECO:0007669"/>
    <property type="project" value="TreeGrafter"/>
</dbReference>
<keyword evidence="10" id="KW-0472">Membrane</keyword>
<organism evidence="11 12">
    <name type="scientific">Morus notabilis</name>
    <dbReference type="NCBI Taxonomy" id="981085"/>
    <lineage>
        <taxon>Eukaryota</taxon>
        <taxon>Viridiplantae</taxon>
        <taxon>Streptophyta</taxon>
        <taxon>Embryophyta</taxon>
        <taxon>Tracheophyta</taxon>
        <taxon>Spermatophyta</taxon>
        <taxon>Magnoliopsida</taxon>
        <taxon>eudicotyledons</taxon>
        <taxon>Gunneridae</taxon>
        <taxon>Pentapetalae</taxon>
        <taxon>rosids</taxon>
        <taxon>fabids</taxon>
        <taxon>Rosales</taxon>
        <taxon>Moraceae</taxon>
        <taxon>Moreae</taxon>
        <taxon>Morus</taxon>
    </lineage>
</organism>
<dbReference type="UniPathway" id="UPA00988"/>
<keyword evidence="6" id="KW-0963">Cytoplasm</keyword>
<evidence type="ECO:0000256" key="3">
    <source>
        <dbReference type="ARBA" id="ARBA00005043"/>
    </source>
</evidence>
<evidence type="ECO:0000256" key="9">
    <source>
        <dbReference type="SAM" id="MobiDB-lite"/>
    </source>
</evidence>
<dbReference type="CDD" id="cd19496">
    <property type="entry name" value="Elp5"/>
    <property type="match status" value="1"/>
</dbReference>
<comment type="pathway">
    <text evidence="3">tRNA modification; 5-methoxycarbonylmethyl-2-thiouridine-tRNA biosynthesis.</text>
</comment>
<dbReference type="PANTHER" id="PTHR15641">
    <property type="entry name" value="ELONGATOR COMPLEX PROTEIN 5"/>
    <property type="match status" value="1"/>
</dbReference>
<evidence type="ECO:0000313" key="11">
    <source>
        <dbReference type="EMBL" id="EXC17059.1"/>
    </source>
</evidence>
<evidence type="ECO:0000256" key="2">
    <source>
        <dbReference type="ARBA" id="ARBA00004496"/>
    </source>
</evidence>